<dbReference type="PROSITE" id="PS00217">
    <property type="entry name" value="SUGAR_TRANSPORT_2"/>
    <property type="match status" value="1"/>
</dbReference>
<reference evidence="8 9" key="1">
    <citation type="submission" date="2016-01" db="EMBL/GenBank/DDBJ databases">
        <title>Use of Whole Genome Sequencing to ascertain that Brevibacterium massiliense (Roux, Raoult 2009) is a later heterotypic synonym of Brevibacterium ravenspurgense (Mages 2008).</title>
        <authorList>
            <person name="Bernier A.-M."/>
            <person name="Burdz T."/>
            <person name="Huynh C."/>
            <person name="Pachecho A.L."/>
            <person name="Wiebe D."/>
            <person name="Bonner C."/>
            <person name="Bernard K."/>
        </authorList>
    </citation>
    <scope>NUCLEOTIDE SEQUENCE [LARGE SCALE GENOMIC DNA]</scope>
    <source>
        <strain evidence="8 9">CCUG56047</strain>
    </source>
</reference>
<keyword evidence="2" id="KW-0813">Transport</keyword>
<dbReference type="PATRIC" id="fig|479117.4.peg.121"/>
<dbReference type="Proteomes" id="UP000243589">
    <property type="component" value="Unassembled WGS sequence"/>
</dbReference>
<keyword evidence="5 6" id="KW-0472">Membrane</keyword>
<evidence type="ECO:0000256" key="6">
    <source>
        <dbReference type="SAM" id="Phobius"/>
    </source>
</evidence>
<dbReference type="PROSITE" id="PS00216">
    <property type="entry name" value="SUGAR_TRANSPORT_1"/>
    <property type="match status" value="1"/>
</dbReference>
<gene>
    <name evidence="8" type="primary">naiP_1</name>
    <name evidence="8" type="ORF">Bravens_00123</name>
</gene>
<feature type="transmembrane region" description="Helical" evidence="6">
    <location>
        <begin position="368"/>
        <end position="391"/>
    </location>
</feature>
<sequence length="464" mass="49429">MDTRVTKQRPTPAQVIDDLPWKWNTQGAVFIVGGLGFMFDAWDVALGGLLIPLLAAEWDVPLGTAAFAATANLIGMAVGAVLWGGIADRLGRRTAFSITLLIFSIFTAAGAFSPNIETFFVLRFIAGIGLGGAIPVDYALVTEFTPAKHRGRVLTAMDGWWPIGATGAAVTSAWILSFGSWRTMMLLMAAPVILLFFVRLFVPESPLHLAAAGKHAQADEVLRRLIKRTGAAIDTWQHPEPSPHEAAARRTLRSRISSAFGQLSLLWKHSAKLTASTWAVFVGILLLYYAALTWLPKVLREQGQTDQAAFLVTGAMTGAGLLGVVVAALVIDYVGRRLLLTLSGLSSAVLLTLFAIELTSHPGELTTAAKLAIVSFGFTIQTAVPALYTYGSEAYPTHLRASGFGWASSVSRIATGVAPLVYGAWLLPNIGLTGTFAATGALTVIGLVLMLVWGREDRGLVSTD</sequence>
<feature type="transmembrane region" description="Helical" evidence="6">
    <location>
        <begin position="308"/>
        <end position="331"/>
    </location>
</feature>
<organism evidence="8 9">
    <name type="scientific">Brevibacterium ravenspurgense</name>
    <dbReference type="NCBI Taxonomy" id="479117"/>
    <lineage>
        <taxon>Bacteria</taxon>
        <taxon>Bacillati</taxon>
        <taxon>Actinomycetota</taxon>
        <taxon>Actinomycetes</taxon>
        <taxon>Micrococcales</taxon>
        <taxon>Brevibacteriaceae</taxon>
        <taxon>Brevibacterium</taxon>
    </lineage>
</organism>
<dbReference type="InterPro" id="IPR011701">
    <property type="entry name" value="MFS"/>
</dbReference>
<keyword evidence="9" id="KW-1185">Reference proteome</keyword>
<proteinExistence type="predicted"/>
<feature type="transmembrane region" description="Helical" evidence="6">
    <location>
        <begin position="119"/>
        <end position="140"/>
    </location>
</feature>
<comment type="caution">
    <text evidence="8">The sequence shown here is derived from an EMBL/GenBank/DDBJ whole genome shotgun (WGS) entry which is preliminary data.</text>
</comment>
<keyword evidence="4 6" id="KW-1133">Transmembrane helix</keyword>
<feature type="transmembrane region" description="Helical" evidence="6">
    <location>
        <begin position="403"/>
        <end position="425"/>
    </location>
</feature>
<dbReference type="InterPro" id="IPR005829">
    <property type="entry name" value="Sugar_transporter_CS"/>
</dbReference>
<dbReference type="PANTHER" id="PTHR23511:SF34">
    <property type="entry name" value="SYNAPTIC VESICLE GLYCOPROTEIN 2"/>
    <property type="match status" value="1"/>
</dbReference>
<feature type="transmembrane region" description="Helical" evidence="6">
    <location>
        <begin position="62"/>
        <end position="83"/>
    </location>
</feature>
<evidence type="ECO:0000256" key="2">
    <source>
        <dbReference type="ARBA" id="ARBA00022448"/>
    </source>
</evidence>
<dbReference type="Pfam" id="PF07690">
    <property type="entry name" value="MFS_1"/>
    <property type="match status" value="1"/>
</dbReference>
<feature type="transmembrane region" description="Helical" evidence="6">
    <location>
        <begin position="95"/>
        <end position="113"/>
    </location>
</feature>
<feature type="transmembrane region" description="Helical" evidence="6">
    <location>
        <begin position="275"/>
        <end position="296"/>
    </location>
</feature>
<dbReference type="InterPro" id="IPR020846">
    <property type="entry name" value="MFS_dom"/>
</dbReference>
<evidence type="ECO:0000256" key="1">
    <source>
        <dbReference type="ARBA" id="ARBA00004651"/>
    </source>
</evidence>
<dbReference type="CDD" id="cd17316">
    <property type="entry name" value="MFS_SV2_like"/>
    <property type="match status" value="1"/>
</dbReference>
<evidence type="ECO:0000256" key="4">
    <source>
        <dbReference type="ARBA" id="ARBA00022989"/>
    </source>
</evidence>
<name>A0A150HC33_9MICO</name>
<dbReference type="PROSITE" id="PS50850">
    <property type="entry name" value="MFS"/>
    <property type="match status" value="1"/>
</dbReference>
<dbReference type="EMBL" id="LQQC01000002">
    <property type="protein sequence ID" value="KXZ59653.1"/>
    <property type="molecule type" value="Genomic_DNA"/>
</dbReference>
<dbReference type="PANTHER" id="PTHR23511">
    <property type="entry name" value="SYNAPTIC VESICLE GLYCOPROTEIN 2"/>
    <property type="match status" value="1"/>
</dbReference>
<dbReference type="SUPFAM" id="SSF103473">
    <property type="entry name" value="MFS general substrate transporter"/>
    <property type="match status" value="1"/>
</dbReference>
<keyword evidence="3 6" id="KW-0812">Transmembrane</keyword>
<dbReference type="Gene3D" id="1.20.1250.20">
    <property type="entry name" value="MFS general substrate transporter like domains"/>
    <property type="match status" value="1"/>
</dbReference>
<feature type="domain" description="Major facilitator superfamily (MFS) profile" evidence="7">
    <location>
        <begin position="29"/>
        <end position="458"/>
    </location>
</feature>
<evidence type="ECO:0000256" key="3">
    <source>
        <dbReference type="ARBA" id="ARBA00022692"/>
    </source>
</evidence>
<feature type="transmembrane region" description="Helical" evidence="6">
    <location>
        <begin position="28"/>
        <end position="56"/>
    </location>
</feature>
<feature type="transmembrane region" description="Helical" evidence="6">
    <location>
        <begin position="338"/>
        <end position="356"/>
    </location>
</feature>
<evidence type="ECO:0000313" key="9">
    <source>
        <dbReference type="Proteomes" id="UP000243589"/>
    </source>
</evidence>
<feature type="transmembrane region" description="Helical" evidence="6">
    <location>
        <begin position="431"/>
        <end position="453"/>
    </location>
</feature>
<accession>A0A150HC33</accession>
<feature type="transmembrane region" description="Helical" evidence="6">
    <location>
        <begin position="160"/>
        <end position="178"/>
    </location>
</feature>
<evidence type="ECO:0000259" key="7">
    <source>
        <dbReference type="PROSITE" id="PS50850"/>
    </source>
</evidence>
<dbReference type="AlphaFoldDB" id="A0A150HC33"/>
<feature type="transmembrane region" description="Helical" evidence="6">
    <location>
        <begin position="184"/>
        <end position="202"/>
    </location>
</feature>
<protein>
    <submittedName>
        <fullName evidence="8">Putative niacin/nicotinamide transporter NaiP</fullName>
    </submittedName>
</protein>
<dbReference type="GO" id="GO:0005886">
    <property type="term" value="C:plasma membrane"/>
    <property type="evidence" value="ECO:0007669"/>
    <property type="project" value="UniProtKB-SubCell"/>
</dbReference>
<comment type="subcellular location">
    <subcellularLocation>
        <location evidence="1">Cell membrane</location>
        <topology evidence="1">Multi-pass membrane protein</topology>
    </subcellularLocation>
</comment>
<evidence type="ECO:0000256" key="5">
    <source>
        <dbReference type="ARBA" id="ARBA00023136"/>
    </source>
</evidence>
<evidence type="ECO:0000313" key="8">
    <source>
        <dbReference type="EMBL" id="KXZ59653.1"/>
    </source>
</evidence>
<dbReference type="InterPro" id="IPR036259">
    <property type="entry name" value="MFS_trans_sf"/>
</dbReference>
<dbReference type="GO" id="GO:0022857">
    <property type="term" value="F:transmembrane transporter activity"/>
    <property type="evidence" value="ECO:0007669"/>
    <property type="project" value="InterPro"/>
</dbReference>